<dbReference type="PANTHER" id="PTHR32347">
    <property type="entry name" value="EFFLUX SYSTEM COMPONENT YKNX-RELATED"/>
    <property type="match status" value="1"/>
</dbReference>
<dbReference type="Gene3D" id="2.40.420.20">
    <property type="match status" value="1"/>
</dbReference>
<proteinExistence type="predicted"/>
<reference evidence="5 6" key="1">
    <citation type="journal article" date="2011" name="Front. Microbiol.">
        <title>Genomic signatures of strain selection and enhancement in Bacillus atrophaeus var. globigii, a historical biowarfare simulant.</title>
        <authorList>
            <person name="Gibbons H.S."/>
            <person name="Broomall S.M."/>
            <person name="McNew L.A."/>
            <person name="Daligault H."/>
            <person name="Chapman C."/>
            <person name="Bruce D."/>
            <person name="Karavis M."/>
            <person name="Krepps M."/>
            <person name="McGregor P.A."/>
            <person name="Hong C."/>
            <person name="Park K.H."/>
            <person name="Akmal A."/>
            <person name="Feldman A."/>
            <person name="Lin J.S."/>
            <person name="Chang W.E."/>
            <person name="Higgs B.W."/>
            <person name="Demirev P."/>
            <person name="Lindquist J."/>
            <person name="Liem A."/>
            <person name="Fochler E."/>
            <person name="Read T.D."/>
            <person name="Tapia R."/>
            <person name="Johnson S."/>
            <person name="Bishop-Lilly K.A."/>
            <person name="Detter C."/>
            <person name="Han C."/>
            <person name="Sozhamannan S."/>
            <person name="Rosenzweig C.N."/>
            <person name="Skowronski E.W."/>
        </authorList>
    </citation>
    <scope>NUCLEOTIDE SEQUENCE [LARGE SCALE GENOMIC DNA]</scope>
    <source>
        <strain evidence="5 6">AK5</strain>
    </source>
</reference>
<keyword evidence="4" id="KW-1133">Transmembrane helix</keyword>
<dbReference type="EMBL" id="PIPI01000002">
    <property type="protein sequence ID" value="RUO20640.1"/>
    <property type="molecule type" value="Genomic_DNA"/>
</dbReference>
<organism evidence="5 6">
    <name type="scientific">Aliidiomarina haloalkalitolerans</name>
    <dbReference type="NCBI Taxonomy" id="859059"/>
    <lineage>
        <taxon>Bacteria</taxon>
        <taxon>Pseudomonadati</taxon>
        <taxon>Pseudomonadota</taxon>
        <taxon>Gammaproteobacteria</taxon>
        <taxon>Alteromonadales</taxon>
        <taxon>Idiomarinaceae</taxon>
        <taxon>Aliidiomarina</taxon>
    </lineage>
</organism>
<evidence type="ECO:0000256" key="3">
    <source>
        <dbReference type="SAM" id="Coils"/>
    </source>
</evidence>
<dbReference type="GO" id="GO:0030313">
    <property type="term" value="C:cell envelope"/>
    <property type="evidence" value="ECO:0007669"/>
    <property type="project" value="UniProtKB-SubCell"/>
</dbReference>
<dbReference type="InterPro" id="IPR050465">
    <property type="entry name" value="UPF0194_transport"/>
</dbReference>
<comment type="caution">
    <text evidence="5">The sequence shown here is derived from an EMBL/GenBank/DDBJ whole genome shotgun (WGS) entry which is preliminary data.</text>
</comment>
<dbReference type="RefSeq" id="WP_241972492.1">
    <property type="nucleotide sequence ID" value="NZ_PIPI01000002.1"/>
</dbReference>
<feature type="coiled-coil region" evidence="3">
    <location>
        <begin position="129"/>
        <end position="233"/>
    </location>
</feature>
<evidence type="ECO:0000313" key="5">
    <source>
        <dbReference type="EMBL" id="RUO20640.1"/>
    </source>
</evidence>
<gene>
    <name evidence="5" type="ORF">CWE06_04840</name>
</gene>
<accession>A0A432VVL2</accession>
<keyword evidence="6" id="KW-1185">Reference proteome</keyword>
<keyword evidence="4" id="KW-0472">Membrane</keyword>
<dbReference type="Proteomes" id="UP000288212">
    <property type="component" value="Unassembled WGS sequence"/>
</dbReference>
<sequence length="420" mass="47503">MLEIPRKSSTLQRLLWPTLIGLGVFLALFFMLRAWQALTGGAPQSVATAQVEMGDVTAAVAGRGILLPRQSYSVMAEVDGVIQQLELYPGTRVQSSDIILTMRNPLLERERERAELAVLEATAAMQSGQARLDRESISLENEIALLEADIRFAKQELETLQTLLEQQILARLDYLQAQINLEKSQLRFELARRNMEAYEQSRRADARAYEYRLEEAQKHLAMIEQDIRYLQVRAESEGILNELSEQIEVGKPIRRGDIIAQITNPDSLYADVLIAASAANRVVPGHKVEVQVRQQQVIGEVIRVHPSIQHGQVRVEVLLPEQLPAEARANLDVQARIITAESHHTMRVNTPLGLTEQSYSGHVFVEQNNGFVRRDVQFGVIGSDFTEILEGLRVGERILLDVPSRLRHQEFIEWKELTRD</sequence>
<dbReference type="Gene3D" id="2.40.50.100">
    <property type="match status" value="1"/>
</dbReference>
<evidence type="ECO:0000256" key="2">
    <source>
        <dbReference type="ARBA" id="ARBA00023054"/>
    </source>
</evidence>
<protein>
    <recommendedName>
        <fullName evidence="7">Efflux transporter periplasmic adaptor subunit</fullName>
    </recommendedName>
</protein>
<feature type="transmembrane region" description="Helical" evidence="4">
    <location>
        <begin position="14"/>
        <end position="35"/>
    </location>
</feature>
<comment type="subcellular location">
    <subcellularLocation>
        <location evidence="1">Cell envelope</location>
    </subcellularLocation>
</comment>
<evidence type="ECO:0008006" key="7">
    <source>
        <dbReference type="Google" id="ProtNLM"/>
    </source>
</evidence>
<name>A0A432VVL2_9GAMM</name>
<evidence type="ECO:0000256" key="1">
    <source>
        <dbReference type="ARBA" id="ARBA00004196"/>
    </source>
</evidence>
<dbReference type="AlphaFoldDB" id="A0A432VVL2"/>
<keyword evidence="4" id="KW-0812">Transmembrane</keyword>
<dbReference type="PANTHER" id="PTHR32347:SF23">
    <property type="entry name" value="BLL5650 PROTEIN"/>
    <property type="match status" value="1"/>
</dbReference>
<dbReference type="Gene3D" id="2.40.30.170">
    <property type="match status" value="1"/>
</dbReference>
<evidence type="ECO:0000313" key="6">
    <source>
        <dbReference type="Proteomes" id="UP000288212"/>
    </source>
</evidence>
<keyword evidence="2 3" id="KW-0175">Coiled coil</keyword>
<dbReference type="Gene3D" id="1.10.287.470">
    <property type="entry name" value="Helix hairpin bin"/>
    <property type="match status" value="1"/>
</dbReference>
<evidence type="ECO:0000256" key="4">
    <source>
        <dbReference type="SAM" id="Phobius"/>
    </source>
</evidence>